<proteinExistence type="predicted"/>
<evidence type="ECO:0000313" key="3">
    <source>
        <dbReference type="Proteomes" id="UP001303046"/>
    </source>
</evidence>
<reference evidence="2 3" key="1">
    <citation type="submission" date="2023-08" db="EMBL/GenBank/DDBJ databases">
        <title>A Necator americanus chromosomal reference genome.</title>
        <authorList>
            <person name="Ilik V."/>
            <person name="Petrzelkova K.J."/>
            <person name="Pardy F."/>
            <person name="Fuh T."/>
            <person name="Niatou-Singa F.S."/>
            <person name="Gouil Q."/>
            <person name="Baker L."/>
            <person name="Ritchie M.E."/>
            <person name="Jex A.R."/>
            <person name="Gazzola D."/>
            <person name="Li H."/>
            <person name="Toshio Fujiwara R."/>
            <person name="Zhan B."/>
            <person name="Aroian R.V."/>
            <person name="Pafco B."/>
            <person name="Schwarz E.M."/>
        </authorList>
    </citation>
    <scope>NUCLEOTIDE SEQUENCE [LARGE SCALE GENOMIC DNA]</scope>
    <source>
        <strain evidence="2 3">Aroian</strain>
        <tissue evidence="2">Whole animal</tissue>
    </source>
</reference>
<evidence type="ECO:0000313" key="2">
    <source>
        <dbReference type="EMBL" id="KAK6745894.1"/>
    </source>
</evidence>
<organism evidence="2 3">
    <name type="scientific">Necator americanus</name>
    <name type="common">Human hookworm</name>
    <dbReference type="NCBI Taxonomy" id="51031"/>
    <lineage>
        <taxon>Eukaryota</taxon>
        <taxon>Metazoa</taxon>
        <taxon>Ecdysozoa</taxon>
        <taxon>Nematoda</taxon>
        <taxon>Chromadorea</taxon>
        <taxon>Rhabditida</taxon>
        <taxon>Rhabditina</taxon>
        <taxon>Rhabditomorpha</taxon>
        <taxon>Strongyloidea</taxon>
        <taxon>Ancylostomatidae</taxon>
        <taxon>Bunostominae</taxon>
        <taxon>Necator</taxon>
    </lineage>
</organism>
<accession>A0ABR1D5U4</accession>
<keyword evidence="3" id="KW-1185">Reference proteome</keyword>
<sequence length="98" mass="11028">MRMEGVPLEFRKRSHPSDLEDNILESILERNPRPNNEKVSREAQDVTINYFCLLIINARPHGSERSFESTSPPPPPPPPPPPQEPASCSVSEFSMDCS</sequence>
<protein>
    <submittedName>
        <fullName evidence="2">Uncharacterized protein</fullName>
    </submittedName>
</protein>
<comment type="caution">
    <text evidence="2">The sequence shown here is derived from an EMBL/GenBank/DDBJ whole genome shotgun (WGS) entry which is preliminary data.</text>
</comment>
<feature type="region of interest" description="Disordered" evidence="1">
    <location>
        <begin position="62"/>
        <end position="98"/>
    </location>
</feature>
<evidence type="ECO:0000256" key="1">
    <source>
        <dbReference type="SAM" id="MobiDB-lite"/>
    </source>
</evidence>
<feature type="compositionally biased region" description="Polar residues" evidence="1">
    <location>
        <begin position="86"/>
        <end position="98"/>
    </location>
</feature>
<dbReference type="EMBL" id="JAVFWL010000003">
    <property type="protein sequence ID" value="KAK6745894.1"/>
    <property type="molecule type" value="Genomic_DNA"/>
</dbReference>
<name>A0ABR1D5U4_NECAM</name>
<dbReference type="Proteomes" id="UP001303046">
    <property type="component" value="Unassembled WGS sequence"/>
</dbReference>
<gene>
    <name evidence="2" type="primary">Necator_chrIII.g12934</name>
    <name evidence="2" type="ORF">RB195_012167</name>
</gene>
<feature type="compositionally biased region" description="Pro residues" evidence="1">
    <location>
        <begin position="71"/>
        <end position="84"/>
    </location>
</feature>